<evidence type="ECO:0000313" key="3">
    <source>
        <dbReference type="Proteomes" id="UP000789595"/>
    </source>
</evidence>
<protein>
    <recommendedName>
        <fullName evidence="4">Calmodulin</fullName>
    </recommendedName>
</protein>
<dbReference type="OrthoDB" id="191686at2759"/>
<dbReference type="SUPFAM" id="SSF47473">
    <property type="entry name" value="EF-hand"/>
    <property type="match status" value="1"/>
</dbReference>
<evidence type="ECO:0008006" key="4">
    <source>
        <dbReference type="Google" id="ProtNLM"/>
    </source>
</evidence>
<reference evidence="2" key="1">
    <citation type="submission" date="2021-11" db="EMBL/GenBank/DDBJ databases">
        <authorList>
            <consortium name="Genoscope - CEA"/>
            <person name="William W."/>
        </authorList>
    </citation>
    <scope>NUCLEOTIDE SEQUENCE</scope>
</reference>
<keyword evidence="1" id="KW-0106">Calcium</keyword>
<dbReference type="PROSITE" id="PS00018">
    <property type="entry name" value="EF_HAND_1"/>
    <property type="match status" value="1"/>
</dbReference>
<dbReference type="Proteomes" id="UP000789595">
    <property type="component" value="Unassembled WGS sequence"/>
</dbReference>
<proteinExistence type="predicted"/>
<organism evidence="2 3">
    <name type="scientific">Pelagomonas calceolata</name>
    <dbReference type="NCBI Taxonomy" id="35677"/>
    <lineage>
        <taxon>Eukaryota</taxon>
        <taxon>Sar</taxon>
        <taxon>Stramenopiles</taxon>
        <taxon>Ochrophyta</taxon>
        <taxon>Pelagophyceae</taxon>
        <taxon>Pelagomonadales</taxon>
        <taxon>Pelagomonadaceae</taxon>
        <taxon>Pelagomonas</taxon>
    </lineage>
</organism>
<comment type="caution">
    <text evidence="2">The sequence shown here is derived from an EMBL/GenBank/DDBJ whole genome shotgun (WGS) entry which is preliminary data.</text>
</comment>
<evidence type="ECO:0000256" key="1">
    <source>
        <dbReference type="ARBA" id="ARBA00022837"/>
    </source>
</evidence>
<sequence length="146" mass="15940">MAPGLRTALAAALACLRIRAEDAELSMGEVYHGMLDTDEDGRVNKPELDHFVREMLKMSGAPHLSRDPDLEPVLAEAWRMSDEDGDGDLSIKEAGNTNAELNRIVGAYMADKLRGDLDGDGIDDLTGDRLTMRGRVDAQGYIVHES</sequence>
<dbReference type="AlphaFoldDB" id="A0A8J2WZL8"/>
<dbReference type="Gene3D" id="1.10.238.10">
    <property type="entry name" value="EF-hand"/>
    <property type="match status" value="1"/>
</dbReference>
<dbReference type="InterPro" id="IPR018247">
    <property type="entry name" value="EF_Hand_1_Ca_BS"/>
</dbReference>
<evidence type="ECO:0000313" key="2">
    <source>
        <dbReference type="EMBL" id="CAH0373974.1"/>
    </source>
</evidence>
<name>A0A8J2WZL8_9STRA</name>
<keyword evidence="3" id="KW-1185">Reference proteome</keyword>
<accession>A0A8J2WZL8</accession>
<gene>
    <name evidence="2" type="ORF">PECAL_4P12290</name>
</gene>
<dbReference type="EMBL" id="CAKKNE010000004">
    <property type="protein sequence ID" value="CAH0373974.1"/>
    <property type="molecule type" value="Genomic_DNA"/>
</dbReference>
<dbReference type="InterPro" id="IPR011992">
    <property type="entry name" value="EF-hand-dom_pair"/>
</dbReference>